<accession>A0ABQ2RHC7</accession>
<evidence type="ECO:0008006" key="3">
    <source>
        <dbReference type="Google" id="ProtNLM"/>
    </source>
</evidence>
<evidence type="ECO:0000313" key="2">
    <source>
        <dbReference type="Proteomes" id="UP000611554"/>
    </source>
</evidence>
<proteinExistence type="predicted"/>
<gene>
    <name evidence="1" type="ORF">GCM10010140_72910</name>
</gene>
<sequence length="65" mass="7493">MIRAGQGHIRWIFRDYYRDPLFPHPGQPAQRAEVPGVPLPRAMPGQTPFRWKQDVLTAVIAAREK</sequence>
<reference evidence="2" key="1">
    <citation type="journal article" date="2019" name="Int. J. Syst. Evol. Microbiol.">
        <title>The Global Catalogue of Microorganisms (GCM) 10K type strain sequencing project: providing services to taxonomists for standard genome sequencing and annotation.</title>
        <authorList>
            <consortium name="The Broad Institute Genomics Platform"/>
            <consortium name="The Broad Institute Genome Sequencing Center for Infectious Disease"/>
            <person name="Wu L."/>
            <person name="Ma J."/>
        </authorList>
    </citation>
    <scope>NUCLEOTIDE SEQUENCE [LARGE SCALE GENOMIC DNA]</scope>
    <source>
        <strain evidence="2">JCM 3115</strain>
    </source>
</reference>
<protein>
    <recommendedName>
        <fullName evidence="3">Transposase</fullName>
    </recommendedName>
</protein>
<keyword evidence="2" id="KW-1185">Reference proteome</keyword>
<organism evidence="1 2">
    <name type="scientific">Streptosporangium pseudovulgare</name>
    <dbReference type="NCBI Taxonomy" id="35765"/>
    <lineage>
        <taxon>Bacteria</taxon>
        <taxon>Bacillati</taxon>
        <taxon>Actinomycetota</taxon>
        <taxon>Actinomycetes</taxon>
        <taxon>Streptosporangiales</taxon>
        <taxon>Streptosporangiaceae</taxon>
        <taxon>Streptosporangium</taxon>
    </lineage>
</organism>
<dbReference type="EMBL" id="BMQJ01000030">
    <property type="protein sequence ID" value="GGQ32227.1"/>
    <property type="molecule type" value="Genomic_DNA"/>
</dbReference>
<comment type="caution">
    <text evidence="1">The sequence shown here is derived from an EMBL/GenBank/DDBJ whole genome shotgun (WGS) entry which is preliminary data.</text>
</comment>
<dbReference type="Proteomes" id="UP000611554">
    <property type="component" value="Unassembled WGS sequence"/>
</dbReference>
<evidence type="ECO:0000313" key="1">
    <source>
        <dbReference type="EMBL" id="GGQ32227.1"/>
    </source>
</evidence>
<name>A0ABQ2RHC7_9ACTN</name>